<dbReference type="InterPro" id="IPR029044">
    <property type="entry name" value="Nucleotide-diphossugar_trans"/>
</dbReference>
<keyword evidence="4" id="KW-1185">Reference proteome</keyword>
<dbReference type="RefSeq" id="WP_344743405.1">
    <property type="nucleotide sequence ID" value="NZ_BAAAWW010000025.1"/>
</dbReference>
<feature type="domain" description="Glycosyltransferase 2-like" evidence="2">
    <location>
        <begin position="9"/>
        <end position="167"/>
    </location>
</feature>
<comment type="caution">
    <text evidence="3">The sequence shown here is derived from an EMBL/GenBank/DDBJ whole genome shotgun (WGS) entry which is preliminary data.</text>
</comment>
<dbReference type="PANTHER" id="PTHR43685:SF3">
    <property type="entry name" value="SLR2126 PROTEIN"/>
    <property type="match status" value="1"/>
</dbReference>
<dbReference type="InterPro" id="IPR050834">
    <property type="entry name" value="Glycosyltransf_2"/>
</dbReference>
<evidence type="ECO:0000259" key="2">
    <source>
        <dbReference type="Pfam" id="PF00535"/>
    </source>
</evidence>
<accession>A0ABV5TME4</accession>
<dbReference type="SUPFAM" id="SSF53448">
    <property type="entry name" value="Nucleotide-diphospho-sugar transferases"/>
    <property type="match status" value="1"/>
</dbReference>
<organism evidence="3 4">
    <name type="scientific">Streptosporangium vulgare</name>
    <dbReference type="NCBI Taxonomy" id="46190"/>
    <lineage>
        <taxon>Bacteria</taxon>
        <taxon>Bacillati</taxon>
        <taxon>Actinomycetota</taxon>
        <taxon>Actinomycetes</taxon>
        <taxon>Streptosporangiales</taxon>
        <taxon>Streptosporangiaceae</taxon>
        <taxon>Streptosporangium</taxon>
    </lineage>
</organism>
<protein>
    <submittedName>
        <fullName evidence="3">Glycosyltransferase family 2 protein</fullName>
    </submittedName>
</protein>
<dbReference type="EMBL" id="JBHMBS010000021">
    <property type="protein sequence ID" value="MFB9680184.1"/>
    <property type="molecule type" value="Genomic_DNA"/>
</dbReference>
<dbReference type="CDD" id="cd00761">
    <property type="entry name" value="Glyco_tranf_GTA_type"/>
    <property type="match status" value="1"/>
</dbReference>
<keyword evidence="1" id="KW-0472">Membrane</keyword>
<keyword evidence="1" id="KW-1133">Transmembrane helix</keyword>
<evidence type="ECO:0000256" key="1">
    <source>
        <dbReference type="SAM" id="Phobius"/>
    </source>
</evidence>
<proteinExistence type="predicted"/>
<evidence type="ECO:0000313" key="3">
    <source>
        <dbReference type="EMBL" id="MFB9680184.1"/>
    </source>
</evidence>
<gene>
    <name evidence="3" type="ORF">ACFFRH_32280</name>
</gene>
<evidence type="ECO:0000313" key="4">
    <source>
        <dbReference type="Proteomes" id="UP001589610"/>
    </source>
</evidence>
<dbReference type="PANTHER" id="PTHR43685">
    <property type="entry name" value="GLYCOSYLTRANSFERASE"/>
    <property type="match status" value="1"/>
</dbReference>
<name>A0ABV5TME4_9ACTN</name>
<dbReference type="Pfam" id="PF00535">
    <property type="entry name" value="Glycos_transf_2"/>
    <property type="match status" value="1"/>
</dbReference>
<dbReference type="InterPro" id="IPR001173">
    <property type="entry name" value="Glyco_trans_2-like"/>
</dbReference>
<sequence length="340" mass="37287">MPDTAPRVSVVIPNYNYEKTLGKCLESVFAQTMRPYEVIVSDDASTDGSCEVAARFPCRVVRAPHNRGVSAARNAGVAASTGDVLFFVDSDAALAPDAIENAVRLLEENERYGCVHGIFAPEPLIDDGPVEWYRTLHTYYGRIRGIGPTVTAHFVAAAMPRHVFEEIGPFDENLRDMEDIEYSDRLSEKYEILLTDQVVMYHDEADRLLPLLREQYRRAQLLVPFAAAHRSRPGTLWLNSRTGVMAAAFTMATLPAPLLSRRLVALPLAGLAVFSAADPKLSRFVLKQRGAGFLGYFTAIHFVVNASIVAGAGVGALRSFANRGFGRPSARTDSKRTDPA</sequence>
<dbReference type="Gene3D" id="3.90.550.10">
    <property type="entry name" value="Spore Coat Polysaccharide Biosynthesis Protein SpsA, Chain A"/>
    <property type="match status" value="1"/>
</dbReference>
<dbReference type="Proteomes" id="UP001589610">
    <property type="component" value="Unassembled WGS sequence"/>
</dbReference>
<keyword evidence="1" id="KW-0812">Transmembrane</keyword>
<feature type="transmembrane region" description="Helical" evidence="1">
    <location>
        <begin position="293"/>
        <end position="317"/>
    </location>
</feature>
<reference evidence="3 4" key="1">
    <citation type="submission" date="2024-09" db="EMBL/GenBank/DDBJ databases">
        <authorList>
            <person name="Sun Q."/>
            <person name="Mori K."/>
        </authorList>
    </citation>
    <scope>NUCLEOTIDE SEQUENCE [LARGE SCALE GENOMIC DNA]</scope>
    <source>
        <strain evidence="3 4">JCM 3028</strain>
    </source>
</reference>